<dbReference type="Pfam" id="PF07307">
    <property type="entry name" value="HEPPP_synt_1"/>
    <property type="match status" value="1"/>
</dbReference>
<sequence>MNSYRIPEMAQKYMEYDMITKHTDLPHFPDYRARLLYAFLSKHSTFSNYSELFTLVTTLVQMGLDTHDMVSINNNVKEMRASRSRQLKVLAGDYFSGRFYYLLSHAGHIQLIGIISNAICEANRLKMNLYQLMKQLKMSADDYIKQTVEVKTQLFMAFAGFMEESVHGVWPEILRLFTQCEVLMQEINRSETAQQYRDGWGYWHIMQQASKEEKKHLQAEETDPSKLRSIWLKYKITPQLYQMLNASMKQLQDKLQTLDSKELGKELLQIGEPFMRYLSTPKAMEEI</sequence>
<gene>
    <name evidence="1" type="ORF">CF651_02975</name>
</gene>
<dbReference type="AlphaFoldDB" id="A0A229UX69"/>
<accession>A0A229UX69</accession>
<dbReference type="Proteomes" id="UP000215509">
    <property type="component" value="Unassembled WGS sequence"/>
</dbReference>
<protein>
    <submittedName>
        <fullName evidence="1">Heptaprenyl diphosphate synthase</fullName>
    </submittedName>
</protein>
<proteinExistence type="predicted"/>
<dbReference type="InterPro" id="IPR009920">
    <property type="entry name" value="HEPPP_synth_su1"/>
</dbReference>
<reference evidence="1 2" key="1">
    <citation type="submission" date="2017-07" db="EMBL/GenBank/DDBJ databases">
        <title>Genome sequencing and assembly of Paenibacillus rigui.</title>
        <authorList>
            <person name="Mayilraj S."/>
        </authorList>
    </citation>
    <scope>NUCLEOTIDE SEQUENCE [LARGE SCALE GENOMIC DNA]</scope>
    <source>
        <strain evidence="1 2">JCM 16352</strain>
    </source>
</reference>
<name>A0A229UX69_9BACL</name>
<evidence type="ECO:0000313" key="2">
    <source>
        <dbReference type="Proteomes" id="UP000215509"/>
    </source>
</evidence>
<evidence type="ECO:0000313" key="1">
    <source>
        <dbReference type="EMBL" id="OXM88072.1"/>
    </source>
</evidence>
<organism evidence="1 2">
    <name type="scientific">Paenibacillus rigui</name>
    <dbReference type="NCBI Taxonomy" id="554312"/>
    <lineage>
        <taxon>Bacteria</taxon>
        <taxon>Bacillati</taxon>
        <taxon>Bacillota</taxon>
        <taxon>Bacilli</taxon>
        <taxon>Bacillales</taxon>
        <taxon>Paenibacillaceae</taxon>
        <taxon>Paenibacillus</taxon>
    </lineage>
</organism>
<dbReference type="EMBL" id="NMQW01000002">
    <property type="protein sequence ID" value="OXM88072.1"/>
    <property type="molecule type" value="Genomic_DNA"/>
</dbReference>
<keyword evidence="2" id="KW-1185">Reference proteome</keyword>
<comment type="caution">
    <text evidence="1">The sequence shown here is derived from an EMBL/GenBank/DDBJ whole genome shotgun (WGS) entry which is preliminary data.</text>
</comment>
<dbReference type="RefSeq" id="WP_094013319.1">
    <property type="nucleotide sequence ID" value="NZ_NMQW01000002.1"/>
</dbReference>
<dbReference type="GO" id="GO:0009234">
    <property type="term" value="P:menaquinone biosynthetic process"/>
    <property type="evidence" value="ECO:0007669"/>
    <property type="project" value="InterPro"/>
</dbReference>
<dbReference type="Gene3D" id="1.20.120.1450">
    <property type="match status" value="1"/>
</dbReference>
<dbReference type="OrthoDB" id="2417886at2"/>